<evidence type="ECO:0008006" key="3">
    <source>
        <dbReference type="Google" id="ProtNLM"/>
    </source>
</evidence>
<keyword evidence="1" id="KW-0472">Membrane</keyword>
<sequence length="131" mass="14567">MIGLIAGLVKPLVGGVVDYVKTGQEIKKAEKENRARLLRDKQSNNAEWEMASLTDKDKWLRRFSFGMFAAPFFWALVDPVAVEQYFNVALSAMPEWYIQMFGAMVGGVWGISALKNTAPALVTGVVKALRK</sequence>
<evidence type="ECO:0000313" key="2">
    <source>
        <dbReference type="EMBL" id="AKH47269.1"/>
    </source>
</evidence>
<evidence type="ECO:0000256" key="1">
    <source>
        <dbReference type="SAM" id="Phobius"/>
    </source>
</evidence>
<reference evidence="2" key="2">
    <citation type="submission" date="2015-03" db="EMBL/GenBank/DDBJ databases">
        <authorList>
            <person name="Chow C.-E.T."/>
            <person name="Winget D.M."/>
            <person name="White R.A.III."/>
            <person name="Hallam S.J."/>
            <person name="Suttle C.A."/>
        </authorList>
    </citation>
    <scope>NUCLEOTIDE SEQUENCE</scope>
    <source>
        <strain evidence="2">H4084944</strain>
    </source>
</reference>
<name>A0A0F7L3Z6_9VIRU</name>
<proteinExistence type="predicted"/>
<reference evidence="2" key="1">
    <citation type="journal article" date="2015" name="Front. Microbiol.">
        <title>Combining genomic sequencing methods to explore viral diversity and reveal potential virus-host interactions.</title>
        <authorList>
            <person name="Chow C.E."/>
            <person name="Winget D.M."/>
            <person name="White R.A.III."/>
            <person name="Hallam S.J."/>
            <person name="Suttle C.A."/>
        </authorList>
    </citation>
    <scope>NUCLEOTIDE SEQUENCE</scope>
    <source>
        <strain evidence="2">H4084944</strain>
    </source>
</reference>
<keyword evidence="1" id="KW-1133">Transmembrane helix</keyword>
<accession>A0A0F7L3Z6</accession>
<organism evidence="2">
    <name type="scientific">uncultured marine virus</name>
    <dbReference type="NCBI Taxonomy" id="186617"/>
    <lineage>
        <taxon>Viruses</taxon>
        <taxon>environmental samples</taxon>
    </lineage>
</organism>
<keyword evidence="1" id="KW-0812">Transmembrane</keyword>
<dbReference type="EMBL" id="KR029590">
    <property type="protein sequence ID" value="AKH47269.1"/>
    <property type="molecule type" value="Genomic_DNA"/>
</dbReference>
<feature type="transmembrane region" description="Helical" evidence="1">
    <location>
        <begin position="96"/>
        <end position="114"/>
    </location>
</feature>
<feature type="transmembrane region" description="Helical" evidence="1">
    <location>
        <begin position="59"/>
        <end position="76"/>
    </location>
</feature>
<protein>
    <recommendedName>
        <fullName evidence="3">TMhelix containing protein</fullName>
    </recommendedName>
</protein>